<gene>
    <name evidence="1" type="ORF">TNIN_22211</name>
</gene>
<sequence>MCNRSDKKVSEQFLKTLWLQRLPFNMRGTLSVFLSFPYKFQNCITNLAIAKGQDLVLEPSFPPVGHGNILVGHGQNVHPSDDYTKDYGVIRE</sequence>
<dbReference type="EMBL" id="BMAV01022145">
    <property type="protein sequence ID" value="GFY76795.1"/>
    <property type="molecule type" value="Genomic_DNA"/>
</dbReference>
<dbReference type="AlphaFoldDB" id="A0A8X6YPJ0"/>
<name>A0A8X6YPJ0_9ARAC</name>
<organism evidence="1 2">
    <name type="scientific">Trichonephila inaurata madagascariensis</name>
    <dbReference type="NCBI Taxonomy" id="2747483"/>
    <lineage>
        <taxon>Eukaryota</taxon>
        <taxon>Metazoa</taxon>
        <taxon>Ecdysozoa</taxon>
        <taxon>Arthropoda</taxon>
        <taxon>Chelicerata</taxon>
        <taxon>Arachnida</taxon>
        <taxon>Araneae</taxon>
        <taxon>Araneomorphae</taxon>
        <taxon>Entelegynae</taxon>
        <taxon>Araneoidea</taxon>
        <taxon>Nephilidae</taxon>
        <taxon>Trichonephila</taxon>
        <taxon>Trichonephila inaurata</taxon>
    </lineage>
</organism>
<evidence type="ECO:0000313" key="1">
    <source>
        <dbReference type="EMBL" id="GFY76795.1"/>
    </source>
</evidence>
<evidence type="ECO:0000313" key="2">
    <source>
        <dbReference type="Proteomes" id="UP000886998"/>
    </source>
</evidence>
<accession>A0A8X6YPJ0</accession>
<comment type="caution">
    <text evidence="1">The sequence shown here is derived from an EMBL/GenBank/DDBJ whole genome shotgun (WGS) entry which is preliminary data.</text>
</comment>
<proteinExistence type="predicted"/>
<dbReference type="Proteomes" id="UP000886998">
    <property type="component" value="Unassembled WGS sequence"/>
</dbReference>
<protein>
    <submittedName>
        <fullName evidence="1">Uncharacterized protein</fullName>
    </submittedName>
</protein>
<reference evidence="1" key="1">
    <citation type="submission" date="2020-08" db="EMBL/GenBank/DDBJ databases">
        <title>Multicomponent nature underlies the extraordinary mechanical properties of spider dragline silk.</title>
        <authorList>
            <person name="Kono N."/>
            <person name="Nakamura H."/>
            <person name="Mori M."/>
            <person name="Yoshida Y."/>
            <person name="Ohtoshi R."/>
            <person name="Malay A.D."/>
            <person name="Moran D.A.P."/>
            <person name="Tomita M."/>
            <person name="Numata K."/>
            <person name="Arakawa K."/>
        </authorList>
    </citation>
    <scope>NUCLEOTIDE SEQUENCE</scope>
</reference>
<keyword evidence="2" id="KW-1185">Reference proteome</keyword>